<dbReference type="KEGG" id="tbl:TBLA_0B05330"/>
<dbReference type="InterPro" id="IPR017946">
    <property type="entry name" value="PLC-like_Pdiesterase_TIM-brl"/>
</dbReference>
<keyword evidence="1" id="KW-0812">Transmembrane</keyword>
<dbReference type="HOGENOM" id="CLU_030006_1_2_1"/>
<dbReference type="GO" id="GO:0034478">
    <property type="term" value="P:phosphatidylglycerol catabolic process"/>
    <property type="evidence" value="ECO:0007669"/>
    <property type="project" value="EnsemblFungi"/>
</dbReference>
<feature type="transmembrane region" description="Helical" evidence="1">
    <location>
        <begin position="298"/>
        <end position="317"/>
    </location>
</feature>
<dbReference type="AlphaFoldDB" id="I2GZ13"/>
<evidence type="ECO:0000259" key="2">
    <source>
        <dbReference type="PROSITE" id="PS51704"/>
    </source>
</evidence>
<dbReference type="OMA" id="RALPECW"/>
<keyword evidence="4" id="KW-1185">Reference proteome</keyword>
<sequence>MVVIAGHRGYRGKYPENTMMAFENAYSTVDIIETDLQMTADGIVVINHDSTTGRMWNKNYNIDKTNYSTLANLRCKVEPLSHLPTLELFLNWLIENPNVTAILDIKFTNDKLILLKTYSLMLSIKNDIKYWQTRIIFGLWMPDWFKYGYETGVLKDFRVMVITFSMDILEQFMDYSKKLNNDHYKLFAVSIHFVATWTERYRYELQPILHKEDIKTFVWTINKALDFQMTSQVPGIYGVVTDFPEEARILCEQYYKPDALTEKFTLPRFNTTEGFRVRFYLAIYNFFAALVMSKWVHYPIFGFSFAHLIFFFLRYIAFL</sequence>
<dbReference type="Proteomes" id="UP000002866">
    <property type="component" value="Chromosome 2"/>
</dbReference>
<accession>I2GZ13</accession>
<dbReference type="Pfam" id="PF03009">
    <property type="entry name" value="GDPD"/>
    <property type="match status" value="1"/>
</dbReference>
<proteinExistence type="predicted"/>
<dbReference type="InParanoid" id="I2GZ13"/>
<dbReference type="GO" id="GO:0005739">
    <property type="term" value="C:mitochondrion"/>
    <property type="evidence" value="ECO:0007669"/>
    <property type="project" value="EnsemblFungi"/>
</dbReference>
<keyword evidence="1" id="KW-1133">Transmembrane helix</keyword>
<dbReference type="PANTHER" id="PTHR43805:SF1">
    <property type="entry name" value="GP-PDE DOMAIN-CONTAINING PROTEIN"/>
    <property type="match status" value="1"/>
</dbReference>
<name>I2GZ13_HENB6</name>
<dbReference type="PANTHER" id="PTHR43805">
    <property type="entry name" value="GLYCEROPHOSPHORYL DIESTER PHOSPHODIESTERASE"/>
    <property type="match status" value="1"/>
</dbReference>
<evidence type="ECO:0000313" key="4">
    <source>
        <dbReference type="Proteomes" id="UP000002866"/>
    </source>
</evidence>
<dbReference type="FunCoup" id="I2GZ13">
    <property type="interactions" value="123"/>
</dbReference>
<protein>
    <recommendedName>
        <fullName evidence="2">GP-PDE domain-containing protein</fullName>
    </recommendedName>
</protein>
<dbReference type="InterPro" id="IPR030395">
    <property type="entry name" value="GP_PDE_dom"/>
</dbReference>
<dbReference type="RefSeq" id="XP_004178884.1">
    <property type="nucleotide sequence ID" value="XM_004178836.1"/>
</dbReference>
<dbReference type="STRING" id="1071380.I2GZ13"/>
<dbReference type="OrthoDB" id="1058301at2759"/>
<dbReference type="eggNOG" id="KOG2258">
    <property type="taxonomic scope" value="Eukaryota"/>
</dbReference>
<evidence type="ECO:0000256" key="1">
    <source>
        <dbReference type="SAM" id="Phobius"/>
    </source>
</evidence>
<dbReference type="GO" id="GO:0005811">
    <property type="term" value="C:lipid droplet"/>
    <property type="evidence" value="ECO:0007669"/>
    <property type="project" value="EnsemblFungi"/>
</dbReference>
<dbReference type="GO" id="GO:0034479">
    <property type="term" value="F:phosphatidylglycerol phospholipase C activity"/>
    <property type="evidence" value="ECO:0007669"/>
    <property type="project" value="EnsemblFungi"/>
</dbReference>
<dbReference type="EMBL" id="HE806317">
    <property type="protein sequence ID" value="CCH59365.1"/>
    <property type="molecule type" value="Genomic_DNA"/>
</dbReference>
<dbReference type="SUPFAM" id="SSF51695">
    <property type="entry name" value="PLC-like phosphodiesterases"/>
    <property type="match status" value="1"/>
</dbReference>
<gene>
    <name evidence="3" type="primary">TBLA0B05330</name>
    <name evidence="3" type="ORF">TBLA_0B05330</name>
</gene>
<dbReference type="PROSITE" id="PS51704">
    <property type="entry name" value="GP_PDE"/>
    <property type="match status" value="1"/>
</dbReference>
<evidence type="ECO:0000313" key="3">
    <source>
        <dbReference type="EMBL" id="CCH59365.1"/>
    </source>
</evidence>
<organism evidence="3 4">
    <name type="scientific">Henningerozyma blattae (strain ATCC 34711 / CBS 6284 / DSM 70876 / NBRC 10599 / NRRL Y-10934 / UCD 77-7)</name>
    <name type="common">Yeast</name>
    <name type="synonym">Tetrapisispora blattae</name>
    <dbReference type="NCBI Taxonomy" id="1071380"/>
    <lineage>
        <taxon>Eukaryota</taxon>
        <taxon>Fungi</taxon>
        <taxon>Dikarya</taxon>
        <taxon>Ascomycota</taxon>
        <taxon>Saccharomycotina</taxon>
        <taxon>Saccharomycetes</taxon>
        <taxon>Saccharomycetales</taxon>
        <taxon>Saccharomycetaceae</taxon>
        <taxon>Henningerozyma</taxon>
    </lineage>
</organism>
<dbReference type="Gene3D" id="3.20.20.190">
    <property type="entry name" value="Phosphatidylinositol (PI) phosphodiesterase"/>
    <property type="match status" value="1"/>
</dbReference>
<reference evidence="3 4" key="1">
    <citation type="journal article" date="2011" name="Proc. Natl. Acad. Sci. U.S.A.">
        <title>Evolutionary erosion of yeast sex chromosomes by mating-type switching accidents.</title>
        <authorList>
            <person name="Gordon J.L."/>
            <person name="Armisen D."/>
            <person name="Proux-Wera E."/>
            <person name="Oheigeartaigh S.S."/>
            <person name="Byrne K.P."/>
            <person name="Wolfe K.H."/>
        </authorList>
    </citation>
    <scope>NUCLEOTIDE SEQUENCE [LARGE SCALE GENOMIC DNA]</scope>
    <source>
        <strain evidence="4">ATCC 34711 / CBS 6284 / DSM 70876 / NBRC 10599 / NRRL Y-10934 / UCD 77-7</strain>
    </source>
</reference>
<feature type="domain" description="GP-PDE" evidence="2">
    <location>
        <begin position="2"/>
        <end position="251"/>
    </location>
</feature>
<dbReference type="GeneID" id="14494166"/>
<keyword evidence="1" id="KW-0472">Membrane</keyword>